<keyword evidence="3" id="KW-1185">Reference proteome</keyword>
<proteinExistence type="predicted"/>
<feature type="region of interest" description="Disordered" evidence="1">
    <location>
        <begin position="68"/>
        <end position="212"/>
    </location>
</feature>
<organism evidence="2 3">
    <name type="scientific">Gymnopus androsaceus JB14</name>
    <dbReference type="NCBI Taxonomy" id="1447944"/>
    <lineage>
        <taxon>Eukaryota</taxon>
        <taxon>Fungi</taxon>
        <taxon>Dikarya</taxon>
        <taxon>Basidiomycota</taxon>
        <taxon>Agaricomycotina</taxon>
        <taxon>Agaricomycetes</taxon>
        <taxon>Agaricomycetidae</taxon>
        <taxon>Agaricales</taxon>
        <taxon>Marasmiineae</taxon>
        <taxon>Omphalotaceae</taxon>
        <taxon>Gymnopus</taxon>
    </lineage>
</organism>
<evidence type="ECO:0000313" key="3">
    <source>
        <dbReference type="Proteomes" id="UP000799118"/>
    </source>
</evidence>
<dbReference type="Gene3D" id="3.60.10.10">
    <property type="entry name" value="Endonuclease/exonuclease/phosphatase"/>
    <property type="match status" value="1"/>
</dbReference>
<dbReference type="EMBL" id="ML769595">
    <property type="protein sequence ID" value="KAE9392447.1"/>
    <property type="molecule type" value="Genomic_DNA"/>
</dbReference>
<gene>
    <name evidence="2" type="ORF">BT96DRAFT_1000320</name>
</gene>
<dbReference type="SUPFAM" id="SSF56219">
    <property type="entry name" value="DNase I-like"/>
    <property type="match status" value="1"/>
</dbReference>
<reference evidence="2" key="1">
    <citation type="journal article" date="2019" name="Environ. Microbiol.">
        <title>Fungal ecological strategies reflected in gene transcription - a case study of two litter decomposers.</title>
        <authorList>
            <person name="Barbi F."/>
            <person name="Kohler A."/>
            <person name="Barry K."/>
            <person name="Baskaran P."/>
            <person name="Daum C."/>
            <person name="Fauchery L."/>
            <person name="Ihrmark K."/>
            <person name="Kuo A."/>
            <person name="LaButti K."/>
            <person name="Lipzen A."/>
            <person name="Morin E."/>
            <person name="Grigoriev I.V."/>
            <person name="Henrissat B."/>
            <person name="Lindahl B."/>
            <person name="Martin F."/>
        </authorList>
    </citation>
    <scope>NUCLEOTIDE SEQUENCE</scope>
    <source>
        <strain evidence="2">JB14</strain>
    </source>
</reference>
<evidence type="ECO:0000313" key="2">
    <source>
        <dbReference type="EMBL" id="KAE9392447.1"/>
    </source>
</evidence>
<dbReference type="AlphaFoldDB" id="A0A6A4H5L6"/>
<evidence type="ECO:0000256" key="1">
    <source>
        <dbReference type="SAM" id="MobiDB-lite"/>
    </source>
</evidence>
<feature type="compositionally biased region" description="Low complexity" evidence="1">
    <location>
        <begin position="134"/>
        <end position="155"/>
    </location>
</feature>
<dbReference type="InterPro" id="IPR036691">
    <property type="entry name" value="Endo/exonu/phosph_ase_sf"/>
</dbReference>
<name>A0A6A4H5L6_9AGAR</name>
<feature type="compositionally biased region" description="Low complexity" evidence="1">
    <location>
        <begin position="68"/>
        <end position="79"/>
    </location>
</feature>
<accession>A0A6A4H5L6</accession>
<dbReference type="OrthoDB" id="416119at2759"/>
<feature type="compositionally biased region" description="Basic and acidic residues" evidence="1">
    <location>
        <begin position="175"/>
        <end position="212"/>
    </location>
</feature>
<sequence>MGASLRAQVVVQSPLAGSPSKPTPVSAIDPGITQKWARYLFRFACHLCGATPSTGPLIAASAISTVPYSSFSPSGSSRSGEPIIDAPGYQRLGEGSRIGAGWPMPRTAQRGIDDPQCQTGRNPTSNRRPFPNDQGESSQQNEQEQPPPEATQGTQIPDASDNENPPPEPRNSGNEPRRENTRSYENDHVASNRRMNNELHERENLNRPESARREEWDDHILEERKNRRLRRQALRREAHRQRRGHLCKKNTSASIKIAGLNIRGNGKIDPNHPDNKWLHVRQLMSQRNIAMLVVGEAHLDSERRAAIERIHGSHIKIFFSRPPDTQRADGSTSNGSNSGGIAIVLNKNLANVEGIQTHEVVAGHALLLESNWHKSEKLSILAVYVPNSNDETILNFWIKVNDFFERNPNIRKPDLMVSDCNMVEEPMDRLPMRSDKAALVDTLDDLKSTLQMEDGWRTTYPDSLKYTFRQTKNTGVHHSRLDRIYVRTQCSDNCFEWKIESSGLKTDHKMVSVRFTSESAPMVGGG</sequence>
<dbReference type="Proteomes" id="UP000799118">
    <property type="component" value="Unassembled WGS sequence"/>
</dbReference>
<protein>
    <recommendedName>
        <fullName evidence="4">DNase I-like protein</fullName>
    </recommendedName>
</protein>
<evidence type="ECO:0008006" key="4">
    <source>
        <dbReference type="Google" id="ProtNLM"/>
    </source>
</evidence>
<feature type="compositionally biased region" description="Polar residues" evidence="1">
    <location>
        <begin position="116"/>
        <end position="127"/>
    </location>
</feature>